<keyword evidence="4" id="KW-0238">DNA-binding</keyword>
<proteinExistence type="inferred from homology"/>
<dbReference type="PANTHER" id="PTHR30629">
    <property type="entry name" value="PROPHAGE INTEGRASE"/>
    <property type="match status" value="1"/>
</dbReference>
<dbReference type="Pfam" id="PF00589">
    <property type="entry name" value="Phage_integrase"/>
    <property type="match status" value="1"/>
</dbReference>
<feature type="domain" description="Tyr recombinase" evidence="6">
    <location>
        <begin position="116"/>
        <end position="304"/>
    </location>
</feature>
<dbReference type="EMBL" id="CZBE01000021">
    <property type="protein sequence ID" value="CUQ01525.1"/>
    <property type="molecule type" value="Genomic_DNA"/>
</dbReference>
<dbReference type="GO" id="GO:0015074">
    <property type="term" value="P:DNA integration"/>
    <property type="evidence" value="ECO:0007669"/>
    <property type="project" value="UniProtKB-KW"/>
</dbReference>
<organism evidence="7 8">
    <name type="scientific">Anaerotruncus colihominis</name>
    <dbReference type="NCBI Taxonomy" id="169435"/>
    <lineage>
        <taxon>Bacteria</taxon>
        <taxon>Bacillati</taxon>
        <taxon>Bacillota</taxon>
        <taxon>Clostridia</taxon>
        <taxon>Eubacteriales</taxon>
        <taxon>Oscillospiraceae</taxon>
        <taxon>Anaerotruncus</taxon>
    </lineage>
</organism>
<evidence type="ECO:0000313" key="7">
    <source>
        <dbReference type="EMBL" id="CUQ01525.1"/>
    </source>
</evidence>
<evidence type="ECO:0000256" key="1">
    <source>
        <dbReference type="ARBA" id="ARBA00003283"/>
    </source>
</evidence>
<dbReference type="CDD" id="cd01189">
    <property type="entry name" value="INT_ICEBs1_C_like"/>
    <property type="match status" value="1"/>
</dbReference>
<evidence type="ECO:0000256" key="5">
    <source>
        <dbReference type="ARBA" id="ARBA00023172"/>
    </source>
</evidence>
<accession>A0A174T1G9</accession>
<dbReference type="InterPro" id="IPR011010">
    <property type="entry name" value="DNA_brk_join_enz"/>
</dbReference>
<gene>
    <name evidence="7" type="primary">xerC_3</name>
    <name evidence="7" type="ORF">ERS852551_02764</name>
</gene>
<name>A0A174T1G9_9FIRM</name>
<dbReference type="AlphaFoldDB" id="A0A174T1G9"/>
<dbReference type="Pfam" id="PF14659">
    <property type="entry name" value="Phage_int_SAM_3"/>
    <property type="match status" value="1"/>
</dbReference>
<reference evidence="7 8" key="1">
    <citation type="submission" date="2015-09" db="EMBL/GenBank/DDBJ databases">
        <authorList>
            <consortium name="Pathogen Informatics"/>
        </authorList>
    </citation>
    <scope>NUCLEOTIDE SEQUENCE [LARGE SCALE GENOMIC DNA]</scope>
    <source>
        <strain evidence="7 8">2789STDY5834939</strain>
    </source>
</reference>
<dbReference type="Proteomes" id="UP000095765">
    <property type="component" value="Unassembled WGS sequence"/>
</dbReference>
<dbReference type="InterPro" id="IPR050808">
    <property type="entry name" value="Phage_Integrase"/>
</dbReference>
<dbReference type="GO" id="GO:0003677">
    <property type="term" value="F:DNA binding"/>
    <property type="evidence" value="ECO:0007669"/>
    <property type="project" value="UniProtKB-KW"/>
</dbReference>
<dbReference type="Gene3D" id="1.10.443.10">
    <property type="entry name" value="Intergrase catalytic core"/>
    <property type="match status" value="1"/>
</dbReference>
<comment type="similarity">
    <text evidence="2">Belongs to the 'phage' integrase family.</text>
</comment>
<dbReference type="PANTHER" id="PTHR30629:SF2">
    <property type="entry name" value="PROPHAGE INTEGRASE INTS-RELATED"/>
    <property type="match status" value="1"/>
</dbReference>
<dbReference type="InterPro" id="IPR004107">
    <property type="entry name" value="Integrase_SAM-like_N"/>
</dbReference>
<dbReference type="Gene3D" id="1.10.150.130">
    <property type="match status" value="1"/>
</dbReference>
<evidence type="ECO:0000256" key="2">
    <source>
        <dbReference type="ARBA" id="ARBA00008857"/>
    </source>
</evidence>
<comment type="function">
    <text evidence="1">Site-specific tyrosine recombinase, which acts by catalyzing the cutting and rejoining of the recombining DNA molecules.</text>
</comment>
<protein>
    <submittedName>
        <fullName evidence="7">Tyrosine recombinase XerC</fullName>
    </submittedName>
</protein>
<keyword evidence="3" id="KW-0229">DNA integration</keyword>
<sequence>MKLKDYILRWQEVYDKNQSRPTTYAAHGYIFKNHILPGLGDISLSELTVEQVGDFLEERKRFGGHRSESPEYPGLGEHTMRHIHRLLQQCLDQAMLDGLIAKNPARAFHYPKPKKVSANVLTPAEVEDYLDAAERLGHLPMFLLALTAGLRQGELIALKWSDLDVKERTLTITEKRSVERRELVEYGDDTRTVSLTEEVVELLRLEHAKHPSSPLMFMHPATQKPYSPQMVRRLHNEIIQEAGLDHIRFADLRHTCAVLSLQNGMSAKEVAQMLGHFRTTMTRQNYTPYLAHTAAKSKNRSNEASTEDLRQAADILDNLLKF</sequence>
<dbReference type="InterPro" id="IPR013762">
    <property type="entry name" value="Integrase-like_cat_sf"/>
</dbReference>
<dbReference type="OrthoDB" id="9785687at2"/>
<evidence type="ECO:0000256" key="4">
    <source>
        <dbReference type="ARBA" id="ARBA00023125"/>
    </source>
</evidence>
<dbReference type="InterPro" id="IPR010998">
    <property type="entry name" value="Integrase_recombinase_N"/>
</dbReference>
<dbReference type="RefSeq" id="WP_055245710.1">
    <property type="nucleotide sequence ID" value="NZ_CZBE01000021.1"/>
</dbReference>
<keyword evidence="5" id="KW-0233">DNA recombination</keyword>
<dbReference type="PROSITE" id="PS51898">
    <property type="entry name" value="TYR_RECOMBINASE"/>
    <property type="match status" value="1"/>
</dbReference>
<dbReference type="InterPro" id="IPR002104">
    <property type="entry name" value="Integrase_catalytic"/>
</dbReference>
<dbReference type="GO" id="GO:0006310">
    <property type="term" value="P:DNA recombination"/>
    <property type="evidence" value="ECO:0007669"/>
    <property type="project" value="UniProtKB-KW"/>
</dbReference>
<evidence type="ECO:0000256" key="3">
    <source>
        <dbReference type="ARBA" id="ARBA00022908"/>
    </source>
</evidence>
<evidence type="ECO:0000313" key="8">
    <source>
        <dbReference type="Proteomes" id="UP000095765"/>
    </source>
</evidence>
<dbReference type="SUPFAM" id="SSF56349">
    <property type="entry name" value="DNA breaking-rejoining enzymes"/>
    <property type="match status" value="1"/>
</dbReference>
<evidence type="ECO:0000259" key="6">
    <source>
        <dbReference type="PROSITE" id="PS51898"/>
    </source>
</evidence>